<dbReference type="InterPro" id="IPR002048">
    <property type="entry name" value="EF_hand_dom"/>
</dbReference>
<dbReference type="GO" id="GO:0005509">
    <property type="term" value="F:calcium ion binding"/>
    <property type="evidence" value="ECO:0007669"/>
    <property type="project" value="InterPro"/>
</dbReference>
<dbReference type="AlphaFoldDB" id="A0A813M5E4"/>
<evidence type="ECO:0000259" key="4">
    <source>
        <dbReference type="PROSITE" id="PS50222"/>
    </source>
</evidence>
<dbReference type="PROSITE" id="PS50222">
    <property type="entry name" value="EF_HAND_2"/>
    <property type="match status" value="3"/>
</dbReference>
<evidence type="ECO:0000256" key="3">
    <source>
        <dbReference type="ARBA" id="ARBA00022837"/>
    </source>
</evidence>
<dbReference type="Gene3D" id="1.10.238.10">
    <property type="entry name" value="EF-hand"/>
    <property type="match status" value="2"/>
</dbReference>
<feature type="domain" description="EF-hand" evidence="4">
    <location>
        <begin position="56"/>
        <end position="91"/>
    </location>
</feature>
<keyword evidence="2" id="KW-0677">Repeat</keyword>
<protein>
    <recommendedName>
        <fullName evidence="4">EF-hand domain-containing protein</fullName>
    </recommendedName>
</protein>
<keyword evidence="6" id="KW-1185">Reference proteome</keyword>
<proteinExistence type="predicted"/>
<dbReference type="OrthoDB" id="444540at2759"/>
<dbReference type="InterPro" id="IPR011992">
    <property type="entry name" value="EF-hand-dom_pair"/>
</dbReference>
<sequence length="189" mass="22092">MNENPLISKFRNELLKRGPSGIKSIGQYFRQIDDNGSRTLTFEEFGKGIIDHNVKISAEEASELFRYFDKNQNGQIDYEEFLVNVRPPMNNFRLNLISKAFQRMDRTGDGRITFEDLKGVYKVNKHPRFLSGEMNESQIFRQFLDEFDASSHKDGTVTFQEFVDYFAGVSASIDTDIYFDCMMRQCWKI</sequence>
<dbReference type="SMART" id="SM00054">
    <property type="entry name" value="EFh"/>
    <property type="match status" value="4"/>
</dbReference>
<dbReference type="Pfam" id="PF13499">
    <property type="entry name" value="EF-hand_7"/>
    <property type="match status" value="2"/>
</dbReference>
<feature type="domain" description="EF-hand" evidence="4">
    <location>
        <begin position="92"/>
        <end position="127"/>
    </location>
</feature>
<evidence type="ECO:0000256" key="1">
    <source>
        <dbReference type="ARBA" id="ARBA00022723"/>
    </source>
</evidence>
<evidence type="ECO:0000313" key="5">
    <source>
        <dbReference type="EMBL" id="CAF0711281.1"/>
    </source>
</evidence>
<dbReference type="PANTHER" id="PTHR34524">
    <property type="entry name" value="CALCYPHOSIN"/>
    <property type="match status" value="1"/>
</dbReference>
<feature type="domain" description="EF-hand" evidence="4">
    <location>
        <begin position="20"/>
        <end position="55"/>
    </location>
</feature>
<dbReference type="PANTHER" id="PTHR34524:SF6">
    <property type="entry name" value="CALCYPHOSINE LIKE"/>
    <property type="match status" value="1"/>
</dbReference>
<evidence type="ECO:0000256" key="2">
    <source>
        <dbReference type="ARBA" id="ARBA00022737"/>
    </source>
</evidence>
<comment type="caution">
    <text evidence="5">The sequence shown here is derived from an EMBL/GenBank/DDBJ whole genome shotgun (WGS) entry which is preliminary data.</text>
</comment>
<dbReference type="InterPro" id="IPR018247">
    <property type="entry name" value="EF_Hand_1_Ca_BS"/>
</dbReference>
<dbReference type="EMBL" id="CAJNOC010000063">
    <property type="protein sequence ID" value="CAF0711281.1"/>
    <property type="molecule type" value="Genomic_DNA"/>
</dbReference>
<dbReference type="PROSITE" id="PS00018">
    <property type="entry name" value="EF_HAND_1"/>
    <property type="match status" value="2"/>
</dbReference>
<dbReference type="SUPFAM" id="SSF47473">
    <property type="entry name" value="EF-hand"/>
    <property type="match status" value="1"/>
</dbReference>
<keyword evidence="1" id="KW-0479">Metal-binding</keyword>
<name>A0A813M5E4_9BILA</name>
<reference evidence="5" key="1">
    <citation type="submission" date="2021-02" db="EMBL/GenBank/DDBJ databases">
        <authorList>
            <person name="Nowell W R."/>
        </authorList>
    </citation>
    <scope>NUCLEOTIDE SEQUENCE</scope>
    <source>
        <strain evidence="5">Ploen Becks lab</strain>
    </source>
</reference>
<keyword evidence="3" id="KW-0106">Calcium</keyword>
<dbReference type="Proteomes" id="UP000663879">
    <property type="component" value="Unassembled WGS sequence"/>
</dbReference>
<dbReference type="CDD" id="cd00051">
    <property type="entry name" value="EFh"/>
    <property type="match status" value="2"/>
</dbReference>
<gene>
    <name evidence="5" type="ORF">OXX778_LOCUS1084</name>
</gene>
<dbReference type="InterPro" id="IPR051581">
    <property type="entry name" value="Ca-bind"/>
</dbReference>
<organism evidence="5 6">
    <name type="scientific">Brachionus calyciflorus</name>
    <dbReference type="NCBI Taxonomy" id="104777"/>
    <lineage>
        <taxon>Eukaryota</taxon>
        <taxon>Metazoa</taxon>
        <taxon>Spiralia</taxon>
        <taxon>Gnathifera</taxon>
        <taxon>Rotifera</taxon>
        <taxon>Eurotatoria</taxon>
        <taxon>Monogononta</taxon>
        <taxon>Pseudotrocha</taxon>
        <taxon>Ploima</taxon>
        <taxon>Brachionidae</taxon>
        <taxon>Brachionus</taxon>
    </lineage>
</organism>
<accession>A0A813M5E4</accession>
<evidence type="ECO:0000313" key="6">
    <source>
        <dbReference type="Proteomes" id="UP000663879"/>
    </source>
</evidence>